<dbReference type="EMBL" id="VSSQ01071621">
    <property type="protein sequence ID" value="MPN23184.1"/>
    <property type="molecule type" value="Genomic_DNA"/>
</dbReference>
<reference evidence="4" key="1">
    <citation type="submission" date="2019-08" db="EMBL/GenBank/DDBJ databases">
        <authorList>
            <person name="Kucharzyk K."/>
            <person name="Murdoch R.W."/>
            <person name="Higgins S."/>
            <person name="Loffler F."/>
        </authorList>
    </citation>
    <scope>NUCLEOTIDE SEQUENCE</scope>
</reference>
<keyword evidence="1" id="KW-0479">Metal-binding</keyword>
<keyword evidence="2" id="KW-0408">Iron</keyword>
<evidence type="ECO:0000256" key="2">
    <source>
        <dbReference type="ARBA" id="ARBA00023004"/>
    </source>
</evidence>
<proteinExistence type="predicted"/>
<evidence type="ECO:0008006" key="5">
    <source>
        <dbReference type="Google" id="ProtNLM"/>
    </source>
</evidence>
<accession>A0A645GH29</accession>
<evidence type="ECO:0000313" key="4">
    <source>
        <dbReference type="EMBL" id="MPN23184.1"/>
    </source>
</evidence>
<organism evidence="4">
    <name type="scientific">bioreactor metagenome</name>
    <dbReference type="NCBI Taxonomy" id="1076179"/>
    <lineage>
        <taxon>unclassified sequences</taxon>
        <taxon>metagenomes</taxon>
        <taxon>ecological metagenomes</taxon>
    </lineage>
</organism>
<gene>
    <name evidence="4" type="ORF">SDC9_170572</name>
</gene>
<comment type="caution">
    <text evidence="4">The sequence shown here is derived from an EMBL/GenBank/DDBJ whole genome shotgun (WGS) entry which is preliminary data.</text>
</comment>
<dbReference type="Gene3D" id="3.30.413.10">
    <property type="entry name" value="Sulfite Reductase Hemoprotein, domain 1"/>
    <property type="match status" value="1"/>
</dbReference>
<name>A0A645GH29_9ZZZZ</name>
<dbReference type="InterPro" id="IPR045854">
    <property type="entry name" value="NO2/SO3_Rdtase_4Fe4S_sf"/>
</dbReference>
<dbReference type="GO" id="GO:0051536">
    <property type="term" value="F:iron-sulfur cluster binding"/>
    <property type="evidence" value="ECO:0007669"/>
    <property type="project" value="UniProtKB-KW"/>
</dbReference>
<protein>
    <recommendedName>
        <fullName evidence="5">Nitrite/sulphite reductase 4Fe-4S domain-containing protein</fullName>
    </recommendedName>
</protein>
<keyword evidence="3" id="KW-0411">Iron-sulfur</keyword>
<dbReference type="SUPFAM" id="SSF56014">
    <property type="entry name" value="Nitrite and sulphite reductase 4Fe-4S domain-like"/>
    <property type="match status" value="1"/>
</dbReference>
<sequence length="157" mass="17566">MLPVLSSSALPRLYRKLRELPFDLTFRSFAGQLDCCIGSTVCKIGILDTPKYGQLVAEALDRYFREHPETRAEKAAALIELLHFSGCPNSCTSHEVSMFGFQGCRKSREGTPADCFVLWRNPEFPASPIGAETAEVIPAERIGERVIELLKEEKFLD</sequence>
<dbReference type="GO" id="GO:0046872">
    <property type="term" value="F:metal ion binding"/>
    <property type="evidence" value="ECO:0007669"/>
    <property type="project" value="UniProtKB-KW"/>
</dbReference>
<dbReference type="AlphaFoldDB" id="A0A645GH29"/>
<evidence type="ECO:0000256" key="1">
    <source>
        <dbReference type="ARBA" id="ARBA00022723"/>
    </source>
</evidence>
<evidence type="ECO:0000256" key="3">
    <source>
        <dbReference type="ARBA" id="ARBA00023014"/>
    </source>
</evidence>